<dbReference type="AlphaFoldDB" id="A0A5C6BGH9"/>
<sequence>MKHAPAVICESLSVDVIISQRVGFGRQHGFPLAGNDDHDQCVTALLIMAELKSPSIVQFGESVAFEGMSSTTAKIMAGTDTRSVSSASG</sequence>
<proteinExistence type="predicted"/>
<organism evidence="1 2">
    <name type="scientific">Allorhodopirellula heiligendammensis</name>
    <dbReference type="NCBI Taxonomy" id="2714739"/>
    <lineage>
        <taxon>Bacteria</taxon>
        <taxon>Pseudomonadati</taxon>
        <taxon>Planctomycetota</taxon>
        <taxon>Planctomycetia</taxon>
        <taxon>Pirellulales</taxon>
        <taxon>Pirellulaceae</taxon>
        <taxon>Allorhodopirellula</taxon>
    </lineage>
</organism>
<dbReference type="Proteomes" id="UP000319908">
    <property type="component" value="Unassembled WGS sequence"/>
</dbReference>
<name>A0A5C6BGH9_9BACT</name>
<accession>A0A5C6BGH9</accession>
<evidence type="ECO:0000313" key="2">
    <source>
        <dbReference type="Proteomes" id="UP000319908"/>
    </source>
</evidence>
<evidence type="ECO:0000313" key="1">
    <source>
        <dbReference type="EMBL" id="TWU10747.1"/>
    </source>
</evidence>
<comment type="caution">
    <text evidence="1">The sequence shown here is derived from an EMBL/GenBank/DDBJ whole genome shotgun (WGS) entry which is preliminary data.</text>
</comment>
<protein>
    <submittedName>
        <fullName evidence="1">Uncharacterized protein</fullName>
    </submittedName>
</protein>
<dbReference type="EMBL" id="SJPU01000003">
    <property type="protein sequence ID" value="TWU10747.1"/>
    <property type="molecule type" value="Genomic_DNA"/>
</dbReference>
<gene>
    <name evidence="1" type="ORF">Poly21_46530</name>
</gene>
<reference evidence="1 2" key="1">
    <citation type="journal article" date="2020" name="Antonie Van Leeuwenhoek">
        <title>Rhodopirellula heiligendammensis sp. nov., Rhodopirellula pilleata sp. nov., and Rhodopirellula solitaria sp. nov. isolated from natural or artificial marine surfaces in Northern Germany and California, USA, and emended description of the genus Rhodopirellula.</title>
        <authorList>
            <person name="Kallscheuer N."/>
            <person name="Wiegand S."/>
            <person name="Jogler M."/>
            <person name="Boedeker C."/>
            <person name="Peeters S.H."/>
            <person name="Rast P."/>
            <person name="Heuer A."/>
            <person name="Jetten M.S.M."/>
            <person name="Rohde M."/>
            <person name="Jogler C."/>
        </authorList>
    </citation>
    <scope>NUCLEOTIDE SEQUENCE [LARGE SCALE GENOMIC DNA]</scope>
    <source>
        <strain evidence="1 2">Poly21</strain>
    </source>
</reference>
<keyword evidence="2" id="KW-1185">Reference proteome</keyword>